<name>A0A1I4B257_9LACT</name>
<reference evidence="2" key="1">
    <citation type="submission" date="2016-10" db="EMBL/GenBank/DDBJ databases">
        <authorList>
            <person name="Varghese N."/>
            <person name="Submissions S."/>
        </authorList>
    </citation>
    <scope>NUCLEOTIDE SEQUENCE [LARGE SCALE GENOMIC DNA]</scope>
    <source>
        <strain evidence="2">DSM 16108</strain>
    </source>
</reference>
<evidence type="ECO:0000313" key="2">
    <source>
        <dbReference type="Proteomes" id="UP000199589"/>
    </source>
</evidence>
<protein>
    <submittedName>
        <fullName evidence="1">Uncharacterized protein</fullName>
    </submittedName>
</protein>
<accession>A0A1I4B257</accession>
<dbReference type="AlphaFoldDB" id="A0A1I4B257"/>
<dbReference type="Proteomes" id="UP000199589">
    <property type="component" value="Unassembled WGS sequence"/>
</dbReference>
<organism evidence="1 2">
    <name type="scientific">Marinilactibacillus piezotolerans</name>
    <dbReference type="NCBI Taxonomy" id="258723"/>
    <lineage>
        <taxon>Bacteria</taxon>
        <taxon>Bacillati</taxon>
        <taxon>Bacillota</taxon>
        <taxon>Bacilli</taxon>
        <taxon>Lactobacillales</taxon>
        <taxon>Carnobacteriaceae</taxon>
        <taxon>Marinilactibacillus</taxon>
    </lineage>
</organism>
<sequence length="51" mass="5606">MMKYLIYLFIIFGLVVVLSGCGQKAVEEGSKTSEVPSENLESVSFKIDGFT</sequence>
<dbReference type="PROSITE" id="PS51257">
    <property type="entry name" value="PROKAR_LIPOPROTEIN"/>
    <property type="match status" value="1"/>
</dbReference>
<evidence type="ECO:0000313" key="1">
    <source>
        <dbReference type="EMBL" id="SFK62948.1"/>
    </source>
</evidence>
<keyword evidence="2" id="KW-1185">Reference proteome</keyword>
<gene>
    <name evidence="1" type="ORF">SAMN04488569_10609</name>
</gene>
<dbReference type="EMBL" id="FOSJ01000060">
    <property type="protein sequence ID" value="SFK62948.1"/>
    <property type="molecule type" value="Genomic_DNA"/>
</dbReference>
<proteinExistence type="predicted"/>